<name>G2PR91_ALLRU</name>
<evidence type="ECO:0000313" key="2">
    <source>
        <dbReference type="Proteomes" id="UP000008908"/>
    </source>
</evidence>
<organism evidence="1 2">
    <name type="scientific">Allomuricauda ruestringensis (strain DSM 13258 / CIP 107369 / LMG 19739 / B1)</name>
    <name type="common">Muricauda ruestringensis</name>
    <dbReference type="NCBI Taxonomy" id="886377"/>
    <lineage>
        <taxon>Bacteria</taxon>
        <taxon>Pseudomonadati</taxon>
        <taxon>Bacteroidota</taxon>
        <taxon>Flavobacteriia</taxon>
        <taxon>Flavobacteriales</taxon>
        <taxon>Flavobacteriaceae</taxon>
        <taxon>Flagellimonas</taxon>
    </lineage>
</organism>
<dbReference type="KEGG" id="mrs:Murru_0216"/>
<evidence type="ECO:0000313" key="1">
    <source>
        <dbReference type="EMBL" id="AEM69272.1"/>
    </source>
</evidence>
<dbReference type="HOGENOM" id="CLU_3081980_0_0_10"/>
<reference evidence="2" key="1">
    <citation type="submission" date="2011-08" db="EMBL/GenBank/DDBJ databases">
        <title>The complete genome of Muricauda ruestringensis DSM 13258.</title>
        <authorList>
            <person name="Lucas S."/>
            <person name="Han J."/>
            <person name="Lapidus A."/>
            <person name="Bruce D."/>
            <person name="Goodwin L."/>
            <person name="Pitluck S."/>
            <person name="Peters L."/>
            <person name="Kyrpides N."/>
            <person name="Mavromatis K."/>
            <person name="Ivanova N."/>
            <person name="Ovchinnikova G."/>
            <person name="Teshima H."/>
            <person name="Detter J.C."/>
            <person name="Tapia R."/>
            <person name="Han C."/>
            <person name="Land M."/>
            <person name="Hauser L."/>
            <person name="Markowitz V."/>
            <person name="Cheng J.-F."/>
            <person name="Hugenholtz P."/>
            <person name="Woyke T."/>
            <person name="Wu D."/>
            <person name="Spring S."/>
            <person name="Schroeder M."/>
            <person name="Brambilla E."/>
            <person name="Klenk H.-P."/>
            <person name="Eisen J.A."/>
        </authorList>
    </citation>
    <scope>NUCLEOTIDE SEQUENCE [LARGE SCALE GENOMIC DNA]</scope>
    <source>
        <strain evidence="2">DSM 13258 / LMG 19739 / B1</strain>
    </source>
</reference>
<gene>
    <name evidence="1" type="ordered locus">Murru_0216</name>
</gene>
<dbReference type="EMBL" id="CP002999">
    <property type="protein sequence ID" value="AEM69272.1"/>
    <property type="molecule type" value="Genomic_DNA"/>
</dbReference>
<accession>G2PR91</accession>
<reference evidence="1 2" key="2">
    <citation type="journal article" date="2012" name="Stand. Genomic Sci.">
        <title>Complete genome sequence of the facultatively anaerobic, appendaged bacterium Muricauda ruestringensis type strain (B1(T)).</title>
        <authorList>
            <person name="Huntemann M."/>
            <person name="Teshima H."/>
            <person name="Lapidus A."/>
            <person name="Nolan M."/>
            <person name="Lucas S."/>
            <person name="Hammon N."/>
            <person name="Deshpande S."/>
            <person name="Cheng J.F."/>
            <person name="Tapia R."/>
            <person name="Goodwin L.A."/>
            <person name="Pitluck S."/>
            <person name="Liolios K."/>
            <person name="Pagani I."/>
            <person name="Ivanova N."/>
            <person name="Mavromatis K."/>
            <person name="Mikhailova N."/>
            <person name="Pati A."/>
            <person name="Chen A."/>
            <person name="Palaniappan K."/>
            <person name="Land M."/>
            <person name="Hauser L."/>
            <person name="Pan C."/>
            <person name="Brambilla E.M."/>
            <person name="Rohde M."/>
            <person name="Spring S."/>
            <person name="Goker M."/>
            <person name="Detter J.C."/>
            <person name="Bristow J."/>
            <person name="Eisen J.A."/>
            <person name="Markowitz V."/>
            <person name="Hugenholtz P."/>
            <person name="Kyrpides N.C."/>
            <person name="Klenk H.P."/>
            <person name="Woyke T."/>
        </authorList>
    </citation>
    <scope>NUCLEOTIDE SEQUENCE [LARGE SCALE GENOMIC DNA]</scope>
    <source>
        <strain evidence="2">DSM 13258 / LMG 19739 / B1</strain>
    </source>
</reference>
<dbReference type="STRING" id="886377.Murru_0216"/>
<dbReference type="AlphaFoldDB" id="G2PR91"/>
<proteinExistence type="predicted"/>
<protein>
    <submittedName>
        <fullName evidence="1">Uncharacterized protein</fullName>
    </submittedName>
</protein>
<keyword evidence="2" id="KW-1185">Reference proteome</keyword>
<sequence>MNEFVRSICSTCIHRSYCALSKKRTHINLCNEYHHYLEDIKEPIIVISDEMY</sequence>
<dbReference type="Proteomes" id="UP000008908">
    <property type="component" value="Chromosome"/>
</dbReference>